<proteinExistence type="predicted"/>
<dbReference type="PROSITE" id="PS51384">
    <property type="entry name" value="FAD_FR"/>
    <property type="match status" value="1"/>
</dbReference>
<keyword evidence="5" id="KW-1185">Reference proteome</keyword>
<dbReference type="OrthoDB" id="9814826at2"/>
<evidence type="ECO:0000256" key="1">
    <source>
        <dbReference type="SAM" id="MobiDB-lite"/>
    </source>
</evidence>
<dbReference type="InterPro" id="IPR039374">
    <property type="entry name" value="SIP_fam"/>
</dbReference>
<dbReference type="Pfam" id="PF04954">
    <property type="entry name" value="SIP"/>
    <property type="match status" value="1"/>
</dbReference>
<organism evidence="3 5">
    <name type="scientific">Corynebacterium imitans</name>
    <dbReference type="NCBI Taxonomy" id="156978"/>
    <lineage>
        <taxon>Bacteria</taxon>
        <taxon>Bacillati</taxon>
        <taxon>Actinomycetota</taxon>
        <taxon>Actinomycetes</taxon>
        <taxon>Mycobacteriales</taxon>
        <taxon>Corynebacteriaceae</taxon>
        <taxon>Corynebacterium</taxon>
    </lineage>
</organism>
<dbReference type="PANTHER" id="PTHR30157">
    <property type="entry name" value="FERRIC REDUCTASE, NADPH-DEPENDENT"/>
    <property type="match status" value="1"/>
</dbReference>
<dbReference type="KEGG" id="cii:CIMIT_09525"/>
<dbReference type="Gene3D" id="2.40.30.10">
    <property type="entry name" value="Translation factors"/>
    <property type="match status" value="1"/>
</dbReference>
<dbReference type="RefSeq" id="WP_038592143.1">
    <property type="nucleotide sequence ID" value="NZ_CP009211.1"/>
</dbReference>
<dbReference type="PANTHER" id="PTHR30157:SF0">
    <property type="entry name" value="NADPH-DEPENDENT FERRIC-CHELATE REDUCTASE"/>
    <property type="match status" value="1"/>
</dbReference>
<gene>
    <name evidence="4" type="primary">viuB_1</name>
    <name evidence="3" type="ORF">CIMIT_09525</name>
    <name evidence="4" type="ORF">SAMEA4535761_01968</name>
</gene>
<dbReference type="EMBL" id="CP009211">
    <property type="protein sequence ID" value="AIJ34106.1"/>
    <property type="molecule type" value="Genomic_DNA"/>
</dbReference>
<dbReference type="Proteomes" id="UP000215374">
    <property type="component" value="Chromosome 1"/>
</dbReference>
<protein>
    <submittedName>
        <fullName evidence="3">FAD-binding protein</fullName>
    </submittedName>
    <submittedName>
        <fullName evidence="4">Siderophore-interacting protein</fullName>
    </submittedName>
</protein>
<accession>A0A076NPJ0</accession>
<reference evidence="3 5" key="1">
    <citation type="submission" date="2014-08" db="EMBL/GenBank/DDBJ databases">
        <title>Complete genome sequence of Corynebacterium imitans DSM 44264, isolated from a five-month-old boy with suspected pharyngeal diphtheria.</title>
        <authorList>
            <person name="Mollmann S."/>
            <person name="Albersmeier A."/>
            <person name="Ruckert C."/>
            <person name="Tauch A."/>
        </authorList>
    </citation>
    <scope>NUCLEOTIDE SEQUENCE [LARGE SCALE GENOMIC DNA]</scope>
    <source>
        <strain evidence="3 5">DSM 44264</strain>
    </source>
</reference>
<dbReference type="SUPFAM" id="SSF63380">
    <property type="entry name" value="Riboflavin synthase domain-like"/>
    <property type="match status" value="1"/>
</dbReference>
<feature type="domain" description="FAD-binding FR-type" evidence="2">
    <location>
        <begin position="15"/>
        <end position="139"/>
    </location>
</feature>
<evidence type="ECO:0000313" key="3">
    <source>
        <dbReference type="EMBL" id="AIJ34106.1"/>
    </source>
</evidence>
<dbReference type="InterPro" id="IPR007037">
    <property type="entry name" value="SIP_rossman_dom"/>
</dbReference>
<feature type="region of interest" description="Disordered" evidence="1">
    <location>
        <begin position="1"/>
        <end position="24"/>
    </location>
</feature>
<evidence type="ECO:0000313" key="5">
    <source>
        <dbReference type="Proteomes" id="UP000028780"/>
    </source>
</evidence>
<dbReference type="InterPro" id="IPR039261">
    <property type="entry name" value="FNR_nucleotide-bd"/>
</dbReference>
<dbReference type="GO" id="GO:0016491">
    <property type="term" value="F:oxidoreductase activity"/>
    <property type="evidence" value="ECO:0007669"/>
    <property type="project" value="InterPro"/>
</dbReference>
<dbReference type="InterPro" id="IPR013113">
    <property type="entry name" value="SIP_FAD-bd"/>
</dbReference>
<reference evidence="4 6" key="2">
    <citation type="submission" date="2017-06" db="EMBL/GenBank/DDBJ databases">
        <authorList>
            <consortium name="Pathogen Informatics"/>
        </authorList>
    </citation>
    <scope>NUCLEOTIDE SEQUENCE [LARGE SCALE GENOMIC DNA]</scope>
    <source>
        <strain evidence="4 6">NCTC13015</strain>
    </source>
</reference>
<sequence length="286" mass="31717">MAAQPQAAAPKRKPRKAHEATVTGRRQISPDLVRLSMHSPALVGKELEFTDHYIKLLFAPEGADYAWPFDVARIREQQPREKHPITRTYTLINLDPETGDFDVDFVTHGDAGLAAPWARAAEVGEKLGFLGPGGAWRPAADYEHFVLAGDESAAPAISAGLKHLPAGATATAYIEIEADDRTFDLPTREGVEVNWVVRNGATHGTELSRAVREAGTPEGKKTSWFIHGVAEMIKEMRRFLFVESEVPREDVSISGYWRLGMTEDQWQSSKREFNAEIEAEEARAKV</sequence>
<dbReference type="STRING" id="156978.CIMIT_09525"/>
<name>A0A076NPJ0_9CORY</name>
<dbReference type="Gene3D" id="3.40.50.80">
    <property type="entry name" value="Nucleotide-binding domain of ferredoxin-NADP reductase (FNR) module"/>
    <property type="match status" value="1"/>
</dbReference>
<evidence type="ECO:0000313" key="4">
    <source>
        <dbReference type="EMBL" id="SNV80250.1"/>
    </source>
</evidence>
<dbReference type="eggNOG" id="COG2375">
    <property type="taxonomic scope" value="Bacteria"/>
</dbReference>
<dbReference type="Proteomes" id="UP000028780">
    <property type="component" value="Chromosome"/>
</dbReference>
<dbReference type="Pfam" id="PF08021">
    <property type="entry name" value="FAD_binding_9"/>
    <property type="match status" value="1"/>
</dbReference>
<dbReference type="EMBL" id="LT906467">
    <property type="protein sequence ID" value="SNV80250.1"/>
    <property type="molecule type" value="Genomic_DNA"/>
</dbReference>
<dbReference type="InterPro" id="IPR017938">
    <property type="entry name" value="Riboflavin_synthase-like_b-brl"/>
</dbReference>
<evidence type="ECO:0000313" key="6">
    <source>
        <dbReference type="Proteomes" id="UP000215374"/>
    </source>
</evidence>
<evidence type="ECO:0000259" key="2">
    <source>
        <dbReference type="PROSITE" id="PS51384"/>
    </source>
</evidence>
<dbReference type="AlphaFoldDB" id="A0A076NPJ0"/>
<dbReference type="InterPro" id="IPR017927">
    <property type="entry name" value="FAD-bd_FR_type"/>
</dbReference>
<dbReference type="CDD" id="cd06193">
    <property type="entry name" value="siderophore_interacting"/>
    <property type="match status" value="1"/>
</dbReference>
<dbReference type="HOGENOM" id="CLU_040923_3_0_11"/>